<dbReference type="InterPro" id="IPR011641">
    <property type="entry name" value="Tyr-kin_ephrin_A/B_rcpt-like"/>
</dbReference>
<keyword evidence="9" id="KW-1133">Transmembrane helix</keyword>
<evidence type="ECO:0000313" key="13">
    <source>
        <dbReference type="Proteomes" id="UP000095282"/>
    </source>
</evidence>
<dbReference type="FunFam" id="2.10.25.10:FF:000066">
    <property type="entry name" value="FAT atypical cadherin 4"/>
    <property type="match status" value="1"/>
</dbReference>
<dbReference type="PROSITE" id="PS01187">
    <property type="entry name" value="EGF_CA"/>
    <property type="match status" value="1"/>
</dbReference>
<dbReference type="SUPFAM" id="SSF57196">
    <property type="entry name" value="EGF/Laminin"/>
    <property type="match status" value="4"/>
</dbReference>
<dbReference type="InterPro" id="IPR009030">
    <property type="entry name" value="Growth_fac_rcpt_cys_sf"/>
</dbReference>
<dbReference type="InterPro" id="IPR000436">
    <property type="entry name" value="Sushi_SCR_CCP_dom"/>
</dbReference>
<dbReference type="GO" id="GO:0051239">
    <property type="term" value="P:regulation of multicellular organismal process"/>
    <property type="evidence" value="ECO:0007669"/>
    <property type="project" value="UniProtKB-ARBA"/>
</dbReference>
<dbReference type="InterPro" id="IPR013032">
    <property type="entry name" value="EGF-like_CS"/>
</dbReference>
<dbReference type="SUPFAM" id="SSF57184">
    <property type="entry name" value="Growth factor receptor domain"/>
    <property type="match status" value="4"/>
</dbReference>
<dbReference type="Pfam" id="PF00008">
    <property type="entry name" value="EGF"/>
    <property type="match status" value="5"/>
</dbReference>
<feature type="compositionally biased region" description="Polar residues" evidence="8">
    <location>
        <begin position="1295"/>
        <end position="1304"/>
    </location>
</feature>
<dbReference type="PROSITE" id="PS00010">
    <property type="entry name" value="ASX_HYDROXYL"/>
    <property type="match status" value="4"/>
</dbReference>
<dbReference type="InterPro" id="IPR013320">
    <property type="entry name" value="ConA-like_dom_sf"/>
</dbReference>
<evidence type="ECO:0000256" key="7">
    <source>
        <dbReference type="PROSITE-ProRule" id="PRU00302"/>
    </source>
</evidence>
<evidence type="ECO:0000259" key="10">
    <source>
        <dbReference type="PROSITE" id="PS50026"/>
    </source>
</evidence>
<dbReference type="InterPro" id="IPR003410">
    <property type="entry name" value="HYR_dom"/>
</dbReference>
<dbReference type="GO" id="GO:0005509">
    <property type="term" value="F:calcium ion binding"/>
    <property type="evidence" value="ECO:0007669"/>
    <property type="project" value="InterPro"/>
</dbReference>
<evidence type="ECO:0000256" key="9">
    <source>
        <dbReference type="SAM" id="Phobius"/>
    </source>
</evidence>
<dbReference type="GO" id="GO:0048732">
    <property type="term" value="P:gland development"/>
    <property type="evidence" value="ECO:0007669"/>
    <property type="project" value="UniProtKB-ARBA"/>
</dbReference>
<evidence type="ECO:0000256" key="2">
    <source>
        <dbReference type="ARBA" id="ARBA00022729"/>
    </source>
</evidence>
<dbReference type="PROSITE" id="PS50026">
    <property type="entry name" value="EGF_3"/>
    <property type="match status" value="11"/>
</dbReference>
<keyword evidence="5" id="KW-0325">Glycoprotein</keyword>
<feature type="disulfide bond" evidence="6">
    <location>
        <begin position="372"/>
        <end position="381"/>
    </location>
</feature>
<name>A0A1I7TB62_9PELO</name>
<keyword evidence="7" id="KW-0768">Sushi</keyword>
<dbReference type="Pfam" id="PF07699">
    <property type="entry name" value="Ephrin_rec_like"/>
    <property type="match status" value="4"/>
</dbReference>
<dbReference type="FunFam" id="2.10.25.10:FF:000117">
    <property type="entry name" value="Delta-like protein"/>
    <property type="match status" value="1"/>
</dbReference>
<dbReference type="PROSITE" id="PS00022">
    <property type="entry name" value="EGF_1"/>
    <property type="match status" value="10"/>
</dbReference>
<evidence type="ECO:0000256" key="3">
    <source>
        <dbReference type="ARBA" id="ARBA00022737"/>
    </source>
</evidence>
<keyword evidence="2" id="KW-0732">Signal</keyword>
<dbReference type="FunFam" id="2.10.25.10:FF:000004">
    <property type="entry name" value="Neurogenic locus notch 1"/>
    <property type="match status" value="1"/>
</dbReference>
<dbReference type="GO" id="GO:0051093">
    <property type="term" value="P:negative regulation of developmental process"/>
    <property type="evidence" value="ECO:0007669"/>
    <property type="project" value="UniProtKB-ARBA"/>
</dbReference>
<feature type="domain" description="HYR" evidence="11">
    <location>
        <begin position="589"/>
        <end position="669"/>
    </location>
</feature>
<evidence type="ECO:0000256" key="1">
    <source>
        <dbReference type="ARBA" id="ARBA00022536"/>
    </source>
</evidence>
<feature type="transmembrane region" description="Helical" evidence="9">
    <location>
        <begin position="1204"/>
        <end position="1227"/>
    </location>
</feature>
<evidence type="ECO:0000259" key="11">
    <source>
        <dbReference type="PROSITE" id="PS50825"/>
    </source>
</evidence>
<feature type="domain" description="EGF-like" evidence="10">
    <location>
        <begin position="1159"/>
        <end position="1194"/>
    </location>
</feature>
<dbReference type="InterPro" id="IPR000742">
    <property type="entry name" value="EGF"/>
</dbReference>
<feature type="domain" description="EGF-like" evidence="10">
    <location>
        <begin position="202"/>
        <end position="238"/>
    </location>
</feature>
<feature type="domain" description="EGF-like" evidence="10">
    <location>
        <begin position="124"/>
        <end position="160"/>
    </location>
</feature>
<dbReference type="STRING" id="1561998.A0A1I7TB62"/>
<feature type="domain" description="EGF-like" evidence="10">
    <location>
        <begin position="346"/>
        <end position="382"/>
    </location>
</feature>
<feature type="compositionally biased region" description="Basic and acidic residues" evidence="8">
    <location>
        <begin position="1283"/>
        <end position="1294"/>
    </location>
</feature>
<feature type="domain" description="EGF-like" evidence="10">
    <location>
        <begin position="278"/>
        <end position="314"/>
    </location>
</feature>
<dbReference type="Pfam" id="PF12661">
    <property type="entry name" value="hEGF"/>
    <property type="match status" value="1"/>
</dbReference>
<feature type="disulfide bond" evidence="6">
    <location>
        <begin position="171"/>
        <end position="188"/>
    </location>
</feature>
<dbReference type="CDD" id="cd00054">
    <property type="entry name" value="EGF_CA"/>
    <property type="match status" value="6"/>
</dbReference>
<feature type="disulfide bond" evidence="6">
    <location>
        <begin position="190"/>
        <end position="199"/>
    </location>
</feature>
<evidence type="ECO:0000256" key="6">
    <source>
        <dbReference type="PROSITE-ProRule" id="PRU00076"/>
    </source>
</evidence>
<proteinExistence type="predicted"/>
<evidence type="ECO:0000256" key="4">
    <source>
        <dbReference type="ARBA" id="ARBA00023157"/>
    </source>
</evidence>
<dbReference type="FunFam" id="2.10.50.10:FF:000098">
    <property type="entry name" value="C-type LECtin"/>
    <property type="match status" value="1"/>
</dbReference>
<dbReference type="eggNOG" id="KOG1217">
    <property type="taxonomic scope" value="Eukaryota"/>
</dbReference>
<dbReference type="WBParaSite" id="Csp11.Scaffold569.g4219.t1">
    <property type="protein sequence ID" value="Csp11.Scaffold569.g4219.t1"/>
    <property type="gene ID" value="Csp11.Scaffold569.g4219"/>
</dbReference>
<dbReference type="PROSITE" id="PS50923">
    <property type="entry name" value="SUSHI"/>
    <property type="match status" value="1"/>
</dbReference>
<keyword evidence="9" id="KW-0812">Transmembrane</keyword>
<feature type="disulfide bond" evidence="6">
    <location>
        <begin position="74"/>
        <end position="83"/>
    </location>
</feature>
<feature type="disulfide bond" evidence="6">
    <location>
        <begin position="37"/>
        <end position="46"/>
    </location>
</feature>
<dbReference type="SUPFAM" id="SSF49899">
    <property type="entry name" value="Concanavalin A-like lectins/glucanases"/>
    <property type="match status" value="1"/>
</dbReference>
<sequence>MMKNDEEHYSKTYDCADSPCALNATCVDLINDYKCECPTGFSGKRCHIKDNLCASSPCLHGLCIDKLFSQECLCHPGWTGANCDVNIDDCSPSPCQNDAKCHDEIAGYKCECADGYEGVHCQHLKDHCASSPCLHNSTCTNMGPTYHCACPLGFDGVHCEQNIDECQDATCHPPGTESCRDGIAESYCICKPGYQGPTCSLKLDQCADTPCHNDAQCVDTGATFKCLCPPGWAGPRCDLDNGSCAAKPCRNNGHCVGLPGDYFCVCPPGVSGKNCESAPNRCLGTPCHNGGECGDFGSHLECACPKGFTGEGCQFKDNGCGYCKGTCKEGKCKCAPGYQGPSCDVKIDECAQARCPAGATCLDQLGGHICLCPFNLTGTFCDKQINTNYDLQYPDPFRPGSASLYAPFRIESSALSFGLWVKGDRPSEFFRLHPFQDPSEPLATVSGAQVKLSLFPDLSPIEVPITVATGKWNHVLVTWHSKTGAYSVILNSLRTYSAQGYGTGRQLDVQAGITLGARDPPAFTGSLTRVGVWNRVIDFEEEVPLMVQACQRSEEIFKGLLVRFEGYSKIQGRVERSQKSSCGIEERVTVNRPIIVEDCPQDMWITSQARETNVSWAEPSFLSSNSIEKVEKNLKQGQMFTWGEHDVLYVATDNSTAQAQCHFKIRVGRESCADAADPVNGLQSCESWGPQLKYKACSIECREGFEFPRAPAVFYTCAADGKWKPNASQQAFRYPQCTKHVPATKVVIVRIIYASSPACTESSKEAFTQKVLQTINAIDSKWKMCSLTDTSGCVGTQVRVECGGAKLPENRLRRRRSESVLASSFGVEIEIPVKRRMLTDPATGTETSIREALHNEIVSGVLNFEKVLPNGRPDVGSLRIQEEYLCQAGQVVVRDLCVPCAPGTYHSSATGECELCPIGEYQPLTARTECFKCSPGQITAIEGSISEGECKDNCPPGHQYDALSSGCITCGYGYYQPSSGSFECIPCGIGKTTLSEFATSEDECRDECPDGEQLSAAGICQPCQVGTYRSRGENKKCVTCPPGTTTESTMSTRREQCNTPKCKPGQFLVKETKNCQFCPRGTFQNEEQESTCKLCPPDHTTAAPGATAESQCYSTNQCATGEYNCSWHANCIDLPDENDIPSYECRCKPGYRGNGTHCTDACNDYCLNDGICKKNNIGNVECICKQHFSGDRCELRFQTSNSKIWIITMIFGAVIITIIIAIIIFMISFRFNRVQETNEKSSTFADLSPTANNILYGSPPVCEPPRAFGYYYEDDDVYETKSREMLGNGSERRPTTSTVTSMGQTMSRAIEQHKYDIRMRQAQQHMYQPSNNDE</sequence>
<evidence type="ECO:0000256" key="5">
    <source>
        <dbReference type="ARBA" id="ARBA00023180"/>
    </source>
</evidence>
<dbReference type="Pfam" id="PF12947">
    <property type="entry name" value="EGF_3"/>
    <property type="match status" value="1"/>
</dbReference>
<dbReference type="InterPro" id="IPR001881">
    <property type="entry name" value="EGF-like_Ca-bd_dom"/>
</dbReference>
<dbReference type="FunFam" id="2.10.25.10:FF:000279">
    <property type="entry name" value="Neurogenic locus notch 1"/>
    <property type="match status" value="1"/>
</dbReference>
<dbReference type="PANTHER" id="PTHR12916">
    <property type="entry name" value="CYTOCHROME C OXIDASE POLYPEPTIDE VIC-2"/>
    <property type="match status" value="1"/>
</dbReference>
<feature type="domain" description="EGF-like" evidence="10">
    <location>
        <begin position="49"/>
        <end position="84"/>
    </location>
</feature>
<dbReference type="Proteomes" id="UP000095282">
    <property type="component" value="Unplaced"/>
</dbReference>
<organism evidence="13 14">
    <name type="scientific">Caenorhabditis tropicalis</name>
    <dbReference type="NCBI Taxonomy" id="1561998"/>
    <lineage>
        <taxon>Eukaryota</taxon>
        <taxon>Metazoa</taxon>
        <taxon>Ecdysozoa</taxon>
        <taxon>Nematoda</taxon>
        <taxon>Chromadorea</taxon>
        <taxon>Rhabditida</taxon>
        <taxon>Rhabditina</taxon>
        <taxon>Rhabditomorpha</taxon>
        <taxon>Rhabditoidea</taxon>
        <taxon>Rhabditidae</taxon>
        <taxon>Peloderinae</taxon>
        <taxon>Caenorhabditis</taxon>
    </lineage>
</organism>
<keyword evidence="3" id="KW-0677">Repeat</keyword>
<keyword evidence="4 6" id="KW-1015">Disulfide bond</keyword>
<dbReference type="SMART" id="SM01411">
    <property type="entry name" value="Ephrin_rec_like"/>
    <property type="match status" value="4"/>
</dbReference>
<keyword evidence="13" id="KW-1185">Reference proteome</keyword>
<feature type="disulfide bond" evidence="6">
    <location>
        <begin position="228"/>
        <end position="237"/>
    </location>
</feature>
<feature type="disulfide bond" evidence="6">
    <location>
        <begin position="112"/>
        <end position="121"/>
    </location>
</feature>
<evidence type="ECO:0000256" key="8">
    <source>
        <dbReference type="SAM" id="MobiDB-lite"/>
    </source>
</evidence>
<dbReference type="SMART" id="SM00181">
    <property type="entry name" value="EGF"/>
    <property type="match status" value="12"/>
</dbReference>
<evidence type="ECO:0000313" key="14">
    <source>
        <dbReference type="WBParaSite" id="Csp11.Scaffold569.g4219.t1"/>
    </source>
</evidence>
<feature type="domain" description="EGF-like" evidence="10">
    <location>
        <begin position="1114"/>
        <end position="1157"/>
    </location>
</feature>
<feature type="disulfide bond" evidence="6">
    <location>
        <begin position="150"/>
        <end position="159"/>
    </location>
</feature>
<keyword evidence="9" id="KW-0472">Membrane</keyword>
<dbReference type="Gene3D" id="2.60.120.200">
    <property type="match status" value="1"/>
</dbReference>
<feature type="domain" description="Sushi" evidence="12">
    <location>
        <begin position="670"/>
        <end position="739"/>
    </location>
</feature>
<feature type="domain" description="EGF-like" evidence="10">
    <location>
        <begin position="240"/>
        <end position="276"/>
    </location>
</feature>
<accession>A0A1I7TB62</accession>
<feature type="region of interest" description="Disordered" evidence="8">
    <location>
        <begin position="1283"/>
        <end position="1304"/>
    </location>
</feature>
<feature type="domain" description="EGF-like" evidence="10">
    <location>
        <begin position="162"/>
        <end position="200"/>
    </location>
</feature>
<dbReference type="InterPro" id="IPR018097">
    <property type="entry name" value="EGF_Ca-bd_CS"/>
</dbReference>
<feature type="domain" description="EGF-like" evidence="10">
    <location>
        <begin position="86"/>
        <end position="122"/>
    </location>
</feature>
<evidence type="ECO:0000259" key="12">
    <source>
        <dbReference type="PROSITE" id="PS50923"/>
    </source>
</evidence>
<keyword evidence="1 6" id="KW-0245">EGF-like domain</keyword>
<feature type="disulfide bond" evidence="6">
    <location>
        <begin position="1184"/>
        <end position="1193"/>
    </location>
</feature>
<feature type="disulfide bond" evidence="6">
    <location>
        <begin position="304"/>
        <end position="313"/>
    </location>
</feature>
<comment type="caution">
    <text evidence="6">Lacks conserved residue(s) required for the propagation of feature annotation.</text>
</comment>
<dbReference type="FunFam" id="2.10.25.10:FF:000472">
    <property type="entry name" value="Uncharacterized protein, isoform A"/>
    <property type="match status" value="1"/>
</dbReference>
<protein>
    <submittedName>
        <fullName evidence="14">Delta-like protein</fullName>
    </submittedName>
</protein>
<dbReference type="PANTHER" id="PTHR12916:SF4">
    <property type="entry name" value="UNINFLATABLE, ISOFORM C"/>
    <property type="match status" value="1"/>
</dbReference>
<dbReference type="SMART" id="SM00179">
    <property type="entry name" value="EGF_CA"/>
    <property type="match status" value="9"/>
</dbReference>
<dbReference type="Gene3D" id="2.10.50.10">
    <property type="entry name" value="Tumor Necrosis Factor Receptor, subunit A, domain 2"/>
    <property type="match status" value="3"/>
</dbReference>
<dbReference type="Pfam" id="PF02494">
    <property type="entry name" value="HYR"/>
    <property type="match status" value="1"/>
</dbReference>
<feature type="disulfide bond" evidence="6">
    <location>
        <begin position="1162"/>
        <end position="1172"/>
    </location>
</feature>
<feature type="disulfide bond" evidence="6">
    <location>
        <begin position="53"/>
        <end position="63"/>
    </location>
</feature>
<feature type="disulfide bond" evidence="6">
    <location>
        <begin position="266"/>
        <end position="275"/>
    </location>
</feature>
<dbReference type="FunFam" id="2.10.25.10:FF:000833">
    <property type="entry name" value="Drosophila CRumBs homolog"/>
    <property type="match status" value="1"/>
</dbReference>
<feature type="domain" description="EGF-like" evidence="10">
    <location>
        <begin position="11"/>
        <end position="47"/>
    </location>
</feature>
<dbReference type="PROSITE" id="PS01186">
    <property type="entry name" value="EGF_2"/>
    <property type="match status" value="7"/>
</dbReference>
<dbReference type="InterPro" id="IPR000152">
    <property type="entry name" value="EGF-type_Asp/Asn_hydroxyl_site"/>
</dbReference>
<dbReference type="Gene3D" id="2.10.25.10">
    <property type="entry name" value="Laminin"/>
    <property type="match status" value="11"/>
</dbReference>
<dbReference type="InterPro" id="IPR024731">
    <property type="entry name" value="NELL2-like_EGF"/>
</dbReference>
<dbReference type="PROSITE" id="PS50825">
    <property type="entry name" value="HYR"/>
    <property type="match status" value="1"/>
</dbReference>
<reference evidence="14" key="1">
    <citation type="submission" date="2016-11" db="UniProtKB">
        <authorList>
            <consortium name="WormBaseParasite"/>
        </authorList>
    </citation>
    <scope>IDENTIFICATION</scope>
</reference>